<dbReference type="AlphaFoldDB" id="Q2FM87"/>
<dbReference type="PANTHER" id="PTHR34825:SF1">
    <property type="entry name" value="AAA-ATPASE-LIKE DOMAIN-CONTAINING PROTEIN"/>
    <property type="match status" value="1"/>
</dbReference>
<evidence type="ECO:0000313" key="3">
    <source>
        <dbReference type="Proteomes" id="UP000001941"/>
    </source>
</evidence>
<dbReference type="InParanoid" id="Q2FM87"/>
<organism evidence="2 3">
    <name type="scientific">Methanospirillum hungatei JF-1 (strain ATCC 27890 / DSM 864 / NBRC 100397 / JF-1)</name>
    <dbReference type="NCBI Taxonomy" id="323259"/>
    <lineage>
        <taxon>Archaea</taxon>
        <taxon>Methanobacteriati</taxon>
        <taxon>Methanobacteriota</taxon>
        <taxon>Stenosarchaea group</taxon>
        <taxon>Methanomicrobia</taxon>
        <taxon>Methanomicrobiales</taxon>
        <taxon>Methanospirillaceae</taxon>
        <taxon>Methanospirillum</taxon>
    </lineage>
</organism>
<dbReference type="OrthoDB" id="132045at2157"/>
<dbReference type="InterPro" id="IPR012547">
    <property type="entry name" value="PDDEXK_9"/>
</dbReference>
<evidence type="ECO:0000259" key="1">
    <source>
        <dbReference type="Pfam" id="PF09820"/>
    </source>
</evidence>
<name>Q2FM87_METHJ</name>
<sequence length="521" mass="59813">MVPLKLPIGIQSFSEIRTGGYAYVDKTPYVASLVQEGKYYFLSRPRRFGKSLFLDTLDCALSGKKDLFKGLFLDSPESSWDFSVTWPVIRISLGQRINTTSDELHEYLTRIISREAERFGCAINPHISPGFQLEDLIRDVNKKTGLQVVLLVDEYDKPILDNISTPSQSAVMRDELKSFYGMIKDIDHLLKFVFLTGVSKFAKTGIFSGLNNLNDITLDSRYSAICGYTHEDLMEVFSDYSKNFLESEIREWYNGYSWTGQQVYNPFDILLLFSKGMYRPYWFETGTPTFLLKLWQEKPRFPAEYDGLVAGEELLGSFDPENIRTETLLFQAGYLTIRSFVSSAEEGTWYTLGFPNREVRESFNRQILTVLQDVQNLVPLPDIRSVLESGNSQDLHGIFHTFLSSIPHDNYRNNLISRFEGYYASVVYAYLASLGYEIIPEDTTNKGRIDLTVKTRSYIWIFEFKVKGIDHSGDKEPLKQIKERGYAEKYAAESRPVIEVGIVFHPGTRNIESWEVGKPDF</sequence>
<dbReference type="RefSeq" id="WP_011448937.1">
    <property type="nucleotide sequence ID" value="NC_007796.1"/>
</dbReference>
<dbReference type="Pfam" id="PF08011">
    <property type="entry name" value="PDDEXK_9"/>
    <property type="match status" value="1"/>
</dbReference>
<keyword evidence="3" id="KW-1185">Reference proteome</keyword>
<dbReference type="GeneID" id="3924532"/>
<dbReference type="KEGG" id="mhu:Mhun_1965"/>
<dbReference type="Gene3D" id="3.40.50.300">
    <property type="entry name" value="P-loop containing nucleotide triphosphate hydrolases"/>
    <property type="match status" value="1"/>
</dbReference>
<dbReference type="PANTHER" id="PTHR34825">
    <property type="entry name" value="CONSERVED PROTEIN, WITH A WEAK D-GALACTARATE DEHYDRATASE/ALTRONATE HYDROLASE DOMAIN"/>
    <property type="match status" value="1"/>
</dbReference>
<dbReference type="EnsemblBacteria" id="ABD41675">
    <property type="protein sequence ID" value="ABD41675"/>
    <property type="gene ID" value="Mhun_1965"/>
</dbReference>
<dbReference type="eggNOG" id="ENOG502N566">
    <property type="taxonomic scope" value="Archaea"/>
</dbReference>
<dbReference type="STRING" id="323259.Mhun_1965"/>
<gene>
    <name evidence="2" type="ordered locus">Mhun_1965</name>
</gene>
<dbReference type="EMBL" id="CP000254">
    <property type="protein sequence ID" value="ABD41675.1"/>
    <property type="molecule type" value="Genomic_DNA"/>
</dbReference>
<dbReference type="HOGENOM" id="CLU_021114_0_0_2"/>
<dbReference type="InterPro" id="IPR027417">
    <property type="entry name" value="P-loop_NTPase"/>
</dbReference>
<dbReference type="Pfam" id="PF09820">
    <property type="entry name" value="AAA-ATPase_like"/>
    <property type="match status" value="1"/>
</dbReference>
<evidence type="ECO:0000313" key="2">
    <source>
        <dbReference type="EMBL" id="ABD41675.1"/>
    </source>
</evidence>
<dbReference type="Proteomes" id="UP000001941">
    <property type="component" value="Chromosome"/>
</dbReference>
<feature type="domain" description="AAA-ATPase-like" evidence="1">
    <location>
        <begin position="7"/>
        <end position="207"/>
    </location>
</feature>
<dbReference type="InterPro" id="IPR018631">
    <property type="entry name" value="AAA-ATPase-like_dom"/>
</dbReference>
<reference evidence="3" key="1">
    <citation type="journal article" date="2016" name="Stand. Genomic Sci.">
        <title>Complete genome sequence of Methanospirillum hungatei type strain JF1.</title>
        <authorList>
            <person name="Gunsalus R.P."/>
            <person name="Cook L.E."/>
            <person name="Crable B."/>
            <person name="Rohlin L."/>
            <person name="McDonald E."/>
            <person name="Mouttaki H."/>
            <person name="Sieber J.R."/>
            <person name="Poweleit N."/>
            <person name="Zhou H."/>
            <person name="Lapidus A.L."/>
            <person name="Daligault H.E."/>
            <person name="Land M."/>
            <person name="Gilna P."/>
            <person name="Ivanova N."/>
            <person name="Kyrpides N."/>
            <person name="Culley D.E."/>
            <person name="McInerney M.J."/>
        </authorList>
    </citation>
    <scope>NUCLEOTIDE SEQUENCE [LARGE SCALE GENOMIC DNA]</scope>
    <source>
        <strain evidence="3">ATCC 27890 / DSM 864 / NBRC 100397 / JF-1</strain>
    </source>
</reference>
<protein>
    <recommendedName>
        <fullName evidence="1">AAA-ATPase-like domain-containing protein</fullName>
    </recommendedName>
</protein>
<proteinExistence type="predicted"/>
<accession>Q2FM87</accession>